<keyword evidence="1" id="KW-0808">Transferase</keyword>
<feature type="region of interest" description="Disordered" evidence="2">
    <location>
        <begin position="109"/>
        <end position="249"/>
    </location>
</feature>
<dbReference type="GeneID" id="63847617"/>
<dbReference type="EMBL" id="ML976617">
    <property type="protein sequence ID" value="KAF1844339.1"/>
    <property type="molecule type" value="Genomic_DNA"/>
</dbReference>
<dbReference type="Proteomes" id="UP000800039">
    <property type="component" value="Unassembled WGS sequence"/>
</dbReference>
<dbReference type="Pfam" id="PF05183">
    <property type="entry name" value="RdRP"/>
    <property type="match status" value="1"/>
</dbReference>
<keyword evidence="5" id="KW-1185">Reference proteome</keyword>
<organism evidence="4 5">
    <name type="scientific">Cucurbitaria berberidis CBS 394.84</name>
    <dbReference type="NCBI Taxonomy" id="1168544"/>
    <lineage>
        <taxon>Eukaryota</taxon>
        <taxon>Fungi</taxon>
        <taxon>Dikarya</taxon>
        <taxon>Ascomycota</taxon>
        <taxon>Pezizomycotina</taxon>
        <taxon>Dothideomycetes</taxon>
        <taxon>Pleosporomycetidae</taxon>
        <taxon>Pleosporales</taxon>
        <taxon>Pleosporineae</taxon>
        <taxon>Cucurbitariaceae</taxon>
        <taxon>Cucurbitaria</taxon>
    </lineage>
</organism>
<evidence type="ECO:0000313" key="4">
    <source>
        <dbReference type="EMBL" id="KAF1844339.1"/>
    </source>
</evidence>
<dbReference type="PANTHER" id="PTHR23079">
    <property type="entry name" value="RNA-DEPENDENT RNA POLYMERASE"/>
    <property type="match status" value="1"/>
</dbReference>
<comment type="caution">
    <text evidence="4">The sequence shown here is derived from an EMBL/GenBank/DDBJ whole genome shotgun (WGS) entry which is preliminary data.</text>
</comment>
<proteinExistence type="inferred from homology"/>
<feature type="compositionally biased region" description="Gly residues" evidence="2">
    <location>
        <begin position="1"/>
        <end position="11"/>
    </location>
</feature>
<comment type="similarity">
    <text evidence="1">Belongs to the RdRP family.</text>
</comment>
<evidence type="ECO:0000256" key="2">
    <source>
        <dbReference type="SAM" id="MobiDB-lite"/>
    </source>
</evidence>
<evidence type="ECO:0000259" key="3">
    <source>
        <dbReference type="Pfam" id="PF05183"/>
    </source>
</evidence>
<feature type="compositionally biased region" description="Polar residues" evidence="2">
    <location>
        <begin position="220"/>
        <end position="236"/>
    </location>
</feature>
<comment type="catalytic activity">
    <reaction evidence="1">
        <text>RNA(n) + a ribonucleoside 5'-triphosphate = RNA(n+1) + diphosphate</text>
        <dbReference type="Rhea" id="RHEA:21248"/>
        <dbReference type="Rhea" id="RHEA-COMP:14527"/>
        <dbReference type="Rhea" id="RHEA-COMP:17342"/>
        <dbReference type="ChEBI" id="CHEBI:33019"/>
        <dbReference type="ChEBI" id="CHEBI:61557"/>
        <dbReference type="ChEBI" id="CHEBI:140395"/>
        <dbReference type="EC" id="2.7.7.48"/>
    </reaction>
</comment>
<feature type="region of interest" description="Disordered" evidence="2">
    <location>
        <begin position="1"/>
        <end position="21"/>
    </location>
</feature>
<feature type="region of interest" description="Disordered" evidence="2">
    <location>
        <begin position="1399"/>
        <end position="1420"/>
    </location>
</feature>
<sequence>MSDGSSRGGGTASLPKTPHHLRPGAAIDELIRSLEAEWRIGLKVRGADWSPLRRSTNDQADKIYGQVQHLFYSARVALNQALATFKELAPFWPHEKRLELLSGVLSSKKGDKNTISRTSTPKNDPPKTLKSSLIAAAGQAPQSGSLSRESKHDVPDSYTTAVDPGSPTDVDTDDEFVTPQSPSPSSRSAQSRMQASSFVSLRSTTRKRPSDSSNSSSQSPKWTKTSQGKQALQSPKSGPIPTPPLFKRPSLDMARSLQTAASGLSSVNTSFNDSVSSSQGTTNTANTSFTSYDGTADIRDSKVTRTSLITGSSLNDENIANATTNSGREVFEKENHKRLDRIFSQNLSRESRTTFGSVDEDGLRDMLYKVEGETRPVSALNAKNQDPKGFNVTEDGRGHTSPAKSGLSKKRQMEGMSMDVSPLKESPRPITPAESPRKESHYIRCIPEQNLFVDEVPTDFSGIPYFVLFICQRIAAETSVSLPQLMQDINVASVHSTADAFCTSIRNHSNPKVALQSTQGHSRIWQAAKRQLDGYTFKGRISFNPKSSGQVFSLQLSPIHADKSCRFQRKFGSDRFLYLNAPVFDYLKIDRFNAAEMKQVELRWNEWLVSDHCFLGRIWRVCHVEPLKRGKSSRRATTHDKRVILFATEGWGVDIPYSIGEMLNWFLPFALNKNQTFCKAYARIELGLSRTVSTFGFKPSQIQRIPDTLANGEREDIQFNDPALSWETIPDDQIMNDGCSMMSVGAAREIWRQYKEATGLEGRLPLPSVFQGRIAGAKGLWMISGESSSREPRDTAIWIQISDSQLKFEPHNEDLSDETYDPLRLTFEVSNYSSTPTPSELHISFIPIMIDRGVPQQVIADFTVECLNADRTQLLDVLTNPARTYDWLYRNGSKSSNGSEISWQAGLPVALEEKLRLLLESGFTPMKSSYLARNLERFITTQQILQESSLRTPLGKSTYLFGVADPLGVLKPGEIHLQFSSSFVDELTEDTYLNLRNTDVLVARQPACRRSDIQKVRALVCPELNHLIDVVVFPSRGEYPLAGKLQGGDYDGDIFWLCWEPRLVGPFRNAPAPVQKLDCEQYGIKTHKQKVKDIMDPTDLKEFDTFLRKAFEFRSNPSLLGRVTVYLEKQAYRESKVFSWTLDKLCGLHDLLVDAPKQGYTFTLSNFKHYTEHTLSISEPPKTPAYKAAMKDCSHFKELGDVDKVREAEYPYKPDRVLDYLYFGVVRVHNVETIGRVKELLSKASTADETLIHPYKYLEAKQHRVINEELGLLKDNITRLRDRWASGFKKATTPEQSDVVAVECYREFRALQPTHIDDPEVKPWLEPYSGLNSFVWEDIRASTLYARYPWPEKANFVFKMAGRELVGMKSRSFPNSRCIVAPIHGIMRPKRIKAPIEYAEEEEAEESEDEFTSAVEKITE</sequence>
<accession>A0A9P4L7I3</accession>
<dbReference type="EC" id="2.7.7.48" evidence="1"/>
<evidence type="ECO:0000313" key="5">
    <source>
        <dbReference type="Proteomes" id="UP000800039"/>
    </source>
</evidence>
<reference evidence="4" key="1">
    <citation type="submission" date="2020-01" db="EMBL/GenBank/DDBJ databases">
        <authorList>
            <consortium name="DOE Joint Genome Institute"/>
            <person name="Haridas S."/>
            <person name="Albert R."/>
            <person name="Binder M."/>
            <person name="Bloem J."/>
            <person name="Labutti K."/>
            <person name="Salamov A."/>
            <person name="Andreopoulos B."/>
            <person name="Baker S.E."/>
            <person name="Barry K."/>
            <person name="Bills G."/>
            <person name="Bluhm B.H."/>
            <person name="Cannon C."/>
            <person name="Castanera R."/>
            <person name="Culley D.E."/>
            <person name="Daum C."/>
            <person name="Ezra D."/>
            <person name="Gonzalez J.B."/>
            <person name="Henrissat B."/>
            <person name="Kuo A."/>
            <person name="Liang C."/>
            <person name="Lipzen A."/>
            <person name="Lutzoni F."/>
            <person name="Magnuson J."/>
            <person name="Mondo S."/>
            <person name="Nolan M."/>
            <person name="Ohm R."/>
            <person name="Pangilinan J."/>
            <person name="Park H.-J."/>
            <person name="Ramirez L."/>
            <person name="Alfaro M."/>
            <person name="Sun H."/>
            <person name="Tritt A."/>
            <person name="Yoshinaga Y."/>
            <person name="Zwiers L.-H."/>
            <person name="Turgeon B.G."/>
            <person name="Goodwin S.B."/>
            <person name="Spatafora J.W."/>
            <person name="Crous P.W."/>
            <person name="Grigoriev I.V."/>
        </authorList>
    </citation>
    <scope>NUCLEOTIDE SEQUENCE</scope>
    <source>
        <strain evidence="4">CBS 394.84</strain>
    </source>
</reference>
<dbReference type="GO" id="GO:0031380">
    <property type="term" value="C:nuclear RNA-directed RNA polymerase complex"/>
    <property type="evidence" value="ECO:0007669"/>
    <property type="project" value="TreeGrafter"/>
</dbReference>
<keyword evidence="1" id="KW-0696">RNA-directed RNA polymerase</keyword>
<dbReference type="OrthoDB" id="10055769at2759"/>
<dbReference type="InterPro" id="IPR007855">
    <property type="entry name" value="RDRP"/>
</dbReference>
<name>A0A9P4L7I3_9PLEO</name>
<dbReference type="RefSeq" id="XP_040786902.1">
    <property type="nucleotide sequence ID" value="XM_040930365.1"/>
</dbReference>
<keyword evidence="1" id="KW-0694">RNA-binding</keyword>
<evidence type="ECO:0000256" key="1">
    <source>
        <dbReference type="RuleBase" id="RU363098"/>
    </source>
</evidence>
<protein>
    <recommendedName>
        <fullName evidence="1">RNA-dependent RNA polymerase</fullName>
        <ecNumber evidence="1">2.7.7.48</ecNumber>
    </recommendedName>
</protein>
<feature type="compositionally biased region" description="Polar residues" evidence="2">
    <location>
        <begin position="263"/>
        <end position="293"/>
    </location>
</feature>
<gene>
    <name evidence="4" type="ORF">K460DRAFT_317788</name>
</gene>
<dbReference type="GO" id="GO:0030422">
    <property type="term" value="P:siRNA processing"/>
    <property type="evidence" value="ECO:0007669"/>
    <property type="project" value="TreeGrafter"/>
</dbReference>
<dbReference type="PANTHER" id="PTHR23079:SF55">
    <property type="entry name" value="RNA-DIRECTED RNA POLYMERASE"/>
    <property type="match status" value="1"/>
</dbReference>
<feature type="region of interest" description="Disordered" evidence="2">
    <location>
        <begin position="377"/>
        <end position="436"/>
    </location>
</feature>
<feature type="region of interest" description="Disordered" evidence="2">
    <location>
        <begin position="263"/>
        <end position="294"/>
    </location>
</feature>
<feature type="compositionally biased region" description="Low complexity" evidence="2">
    <location>
        <begin position="179"/>
        <end position="197"/>
    </location>
</feature>
<dbReference type="GO" id="GO:0003723">
    <property type="term" value="F:RNA binding"/>
    <property type="evidence" value="ECO:0007669"/>
    <property type="project" value="UniProtKB-KW"/>
</dbReference>
<feature type="domain" description="RDRP core" evidence="3">
    <location>
        <begin position="554"/>
        <end position="1224"/>
    </location>
</feature>
<keyword evidence="1" id="KW-0548">Nucleotidyltransferase</keyword>
<feature type="compositionally biased region" description="Acidic residues" evidence="2">
    <location>
        <begin position="1399"/>
        <end position="1411"/>
    </location>
</feature>
<dbReference type="InterPro" id="IPR057596">
    <property type="entry name" value="RDRP_core"/>
</dbReference>
<dbReference type="GO" id="GO:0003968">
    <property type="term" value="F:RNA-directed RNA polymerase activity"/>
    <property type="evidence" value="ECO:0007669"/>
    <property type="project" value="UniProtKB-KW"/>
</dbReference>